<evidence type="ECO:0000256" key="1">
    <source>
        <dbReference type="ARBA" id="ARBA00004496"/>
    </source>
</evidence>
<evidence type="ECO:0000259" key="4">
    <source>
        <dbReference type="PROSITE" id="PS50010"/>
    </source>
</evidence>
<dbReference type="InterPro" id="IPR051480">
    <property type="entry name" value="Endocytic_GEF_Adapter"/>
</dbReference>
<evidence type="ECO:0000256" key="2">
    <source>
        <dbReference type="ARBA" id="ARBA00022490"/>
    </source>
</evidence>
<dbReference type="AlphaFoldDB" id="A0A1Y1W036"/>
<dbReference type="GO" id="GO:0035025">
    <property type="term" value="P:positive regulation of Rho protein signal transduction"/>
    <property type="evidence" value="ECO:0007669"/>
    <property type="project" value="TreeGrafter"/>
</dbReference>
<keyword evidence="2" id="KW-0963">Cytoplasm</keyword>
<accession>A0A1Y1W036</accession>
<dbReference type="Pfam" id="PF00621">
    <property type="entry name" value="RhoGEF"/>
    <property type="match status" value="1"/>
</dbReference>
<evidence type="ECO:0000256" key="3">
    <source>
        <dbReference type="SAM" id="MobiDB-lite"/>
    </source>
</evidence>
<name>A0A1Y1W036_9FUNG</name>
<dbReference type="InterPro" id="IPR000219">
    <property type="entry name" value="DH_dom"/>
</dbReference>
<dbReference type="CDD" id="cd00160">
    <property type="entry name" value="RhoGEF"/>
    <property type="match status" value="1"/>
</dbReference>
<dbReference type="OrthoDB" id="1716625at2759"/>
<dbReference type="SUPFAM" id="SSF48065">
    <property type="entry name" value="DBL homology domain (DH-domain)"/>
    <property type="match status" value="1"/>
</dbReference>
<comment type="subcellular location">
    <subcellularLocation>
        <location evidence="1">Cytoplasm</location>
    </subcellularLocation>
</comment>
<dbReference type="STRING" id="61395.A0A1Y1W036"/>
<comment type="caution">
    <text evidence="5">The sequence shown here is derived from an EMBL/GenBank/DDBJ whole genome shotgun (WGS) entry which is preliminary data.</text>
</comment>
<dbReference type="Proteomes" id="UP000193922">
    <property type="component" value="Unassembled WGS sequence"/>
</dbReference>
<dbReference type="PANTHER" id="PTHR46006:SF6">
    <property type="entry name" value="INTERSECTIN-2 ISOFORM X1"/>
    <property type="match status" value="1"/>
</dbReference>
<proteinExistence type="predicted"/>
<feature type="region of interest" description="Disordered" evidence="3">
    <location>
        <begin position="299"/>
        <end position="322"/>
    </location>
</feature>
<keyword evidence="6" id="KW-1185">Reference proteome</keyword>
<dbReference type="GO" id="GO:0005085">
    <property type="term" value="F:guanyl-nucleotide exchange factor activity"/>
    <property type="evidence" value="ECO:0007669"/>
    <property type="project" value="InterPro"/>
</dbReference>
<reference evidence="5 6" key="1">
    <citation type="submission" date="2016-07" db="EMBL/GenBank/DDBJ databases">
        <title>Pervasive Adenine N6-methylation of Active Genes in Fungi.</title>
        <authorList>
            <consortium name="DOE Joint Genome Institute"/>
            <person name="Mondo S.J."/>
            <person name="Dannebaum R.O."/>
            <person name="Kuo R.C."/>
            <person name="Labutti K."/>
            <person name="Haridas S."/>
            <person name="Kuo A."/>
            <person name="Salamov A."/>
            <person name="Ahrendt S.R."/>
            <person name="Lipzen A."/>
            <person name="Sullivan W."/>
            <person name="Andreopoulos W.B."/>
            <person name="Clum A."/>
            <person name="Lindquist E."/>
            <person name="Daum C."/>
            <person name="Ramamoorthy G.K."/>
            <person name="Gryganskyi A."/>
            <person name="Culley D."/>
            <person name="Magnuson J.K."/>
            <person name="James T.Y."/>
            <person name="O'Malley M.A."/>
            <person name="Stajich J.E."/>
            <person name="Spatafora J.W."/>
            <person name="Visel A."/>
            <person name="Grigoriev I.V."/>
        </authorList>
    </citation>
    <scope>NUCLEOTIDE SEQUENCE [LARGE SCALE GENOMIC DNA]</scope>
    <source>
        <strain evidence="5 6">ATCC 12442</strain>
    </source>
</reference>
<dbReference type="EMBL" id="MCFD01000014">
    <property type="protein sequence ID" value="ORX66878.1"/>
    <property type="molecule type" value="Genomic_DNA"/>
</dbReference>
<dbReference type="PANTHER" id="PTHR46006">
    <property type="entry name" value="RHO GUANINE NUCLEOTIDE EXCHANGE FACTOR AT 64C, ISOFORM A"/>
    <property type="match status" value="1"/>
</dbReference>
<evidence type="ECO:0000313" key="5">
    <source>
        <dbReference type="EMBL" id="ORX66878.1"/>
    </source>
</evidence>
<sequence>MANNSLDERQVRRQEVIFEIIHTEADYIKDLRVLVDIFVQPMRFLKVATPEQCDLMFGNIEEILVLHESINAAFMERQRREYPVVSDIADELLPFVSQFKIYAKYICNQDNALRLVEELKKESAHFMVFWKERQGRPECRNLPMESFMVLPFQRLLKYPLLLQTLLASSDDWSQEYANGKMVVEQIDAWIKKIQDTQTKLDSYACLDALSKSIRDIDWTPYLSGEHRLVYSGPVKTSMPQLDNGQPDLLSKEEPGVMWLFDSFLVIAKPSSPGWAAGTGPTHKIAGCPAAARHAVHSSARAVPGSGGPGHRTPQGLAGRVPARDTRPVAHHDAADGLAGCAVFDKG</sequence>
<dbReference type="GeneID" id="63802382"/>
<dbReference type="PROSITE" id="PS50010">
    <property type="entry name" value="DH_2"/>
    <property type="match status" value="1"/>
</dbReference>
<evidence type="ECO:0000313" key="6">
    <source>
        <dbReference type="Proteomes" id="UP000193922"/>
    </source>
</evidence>
<dbReference type="RefSeq" id="XP_040740837.1">
    <property type="nucleotide sequence ID" value="XM_040885734.1"/>
</dbReference>
<gene>
    <name evidence="5" type="ORF">DL89DRAFT_259985</name>
</gene>
<protein>
    <submittedName>
        <fullName evidence="5">Dbl homology domain-containing protein</fullName>
    </submittedName>
</protein>
<dbReference type="Gene3D" id="1.20.900.10">
    <property type="entry name" value="Dbl homology (DH) domain"/>
    <property type="match status" value="1"/>
</dbReference>
<dbReference type="GO" id="GO:0005737">
    <property type="term" value="C:cytoplasm"/>
    <property type="evidence" value="ECO:0007669"/>
    <property type="project" value="UniProtKB-SubCell"/>
</dbReference>
<dbReference type="SMART" id="SM00325">
    <property type="entry name" value="RhoGEF"/>
    <property type="match status" value="1"/>
</dbReference>
<organism evidence="5 6">
    <name type="scientific">Linderina pennispora</name>
    <dbReference type="NCBI Taxonomy" id="61395"/>
    <lineage>
        <taxon>Eukaryota</taxon>
        <taxon>Fungi</taxon>
        <taxon>Fungi incertae sedis</taxon>
        <taxon>Zoopagomycota</taxon>
        <taxon>Kickxellomycotina</taxon>
        <taxon>Kickxellomycetes</taxon>
        <taxon>Kickxellales</taxon>
        <taxon>Kickxellaceae</taxon>
        <taxon>Linderina</taxon>
    </lineage>
</organism>
<dbReference type="InterPro" id="IPR035899">
    <property type="entry name" value="DBL_dom_sf"/>
</dbReference>
<feature type="domain" description="DH" evidence="4">
    <location>
        <begin position="12"/>
        <end position="196"/>
    </location>
</feature>